<comment type="similarity">
    <text evidence="2">Belongs to the synaptophysin/synaptobrevin family.</text>
</comment>
<dbReference type="PRINTS" id="PR00220">
    <property type="entry name" value="SYNAPTOPHYSN"/>
</dbReference>
<gene>
    <name evidence="11" type="ORF">AAFF_G00276790</name>
</gene>
<comment type="subcellular location">
    <subcellularLocation>
        <location evidence="1">Membrane</location>
        <topology evidence="1">Multi-pass membrane protein</topology>
    </subcellularLocation>
</comment>
<dbReference type="GO" id="GO:0030672">
    <property type="term" value="C:synaptic vesicle membrane"/>
    <property type="evidence" value="ECO:0007669"/>
    <property type="project" value="TreeGrafter"/>
</dbReference>
<evidence type="ECO:0000313" key="11">
    <source>
        <dbReference type="EMBL" id="KAJ8372824.1"/>
    </source>
</evidence>
<dbReference type="Pfam" id="PF01284">
    <property type="entry name" value="MARVEL"/>
    <property type="match status" value="1"/>
</dbReference>
<keyword evidence="3 7" id="KW-0812">Transmembrane</keyword>
<feature type="region of interest" description="Disordered" evidence="8">
    <location>
        <begin position="169"/>
        <end position="194"/>
    </location>
</feature>
<reference evidence="11" key="1">
    <citation type="journal article" date="2023" name="Science">
        <title>Genome structures resolve the early diversification of teleost fishes.</title>
        <authorList>
            <person name="Parey E."/>
            <person name="Louis A."/>
            <person name="Montfort J."/>
            <person name="Bouchez O."/>
            <person name="Roques C."/>
            <person name="Iampietro C."/>
            <person name="Lluch J."/>
            <person name="Castinel A."/>
            <person name="Donnadieu C."/>
            <person name="Desvignes T."/>
            <person name="Floi Bucao C."/>
            <person name="Jouanno E."/>
            <person name="Wen M."/>
            <person name="Mejri S."/>
            <person name="Dirks R."/>
            <person name="Jansen H."/>
            <person name="Henkel C."/>
            <person name="Chen W.J."/>
            <person name="Zahm M."/>
            <person name="Cabau C."/>
            <person name="Klopp C."/>
            <person name="Thompson A.W."/>
            <person name="Robinson-Rechavi M."/>
            <person name="Braasch I."/>
            <person name="Lecointre G."/>
            <person name="Bobe J."/>
            <person name="Postlethwait J.H."/>
            <person name="Berthelot C."/>
            <person name="Roest Crollius H."/>
            <person name="Guiguen Y."/>
        </authorList>
    </citation>
    <scope>NUCLEOTIDE SEQUENCE</scope>
    <source>
        <strain evidence="11">NC1722</strain>
    </source>
</reference>
<dbReference type="PROSITE" id="PS51225">
    <property type="entry name" value="MARVEL"/>
    <property type="match status" value="1"/>
</dbReference>
<protein>
    <recommendedName>
        <fullName evidence="10">MARVEL domain-containing protein</fullName>
    </recommendedName>
</protein>
<evidence type="ECO:0000256" key="6">
    <source>
        <dbReference type="ARBA" id="ARBA00023180"/>
    </source>
</evidence>
<evidence type="ECO:0000256" key="7">
    <source>
        <dbReference type="PROSITE-ProRule" id="PRU00581"/>
    </source>
</evidence>
<keyword evidence="12" id="KW-1185">Reference proteome</keyword>
<dbReference type="InterPro" id="IPR001285">
    <property type="entry name" value="Synaptophysin/porin"/>
</dbReference>
<dbReference type="PANTHER" id="PTHR10306:SF9">
    <property type="entry name" value="SYNAPTOPHYSIN-LIKE PROTEIN 1"/>
    <property type="match status" value="1"/>
</dbReference>
<feature type="transmembrane region" description="Helical" evidence="9">
    <location>
        <begin position="103"/>
        <end position="127"/>
    </location>
</feature>
<evidence type="ECO:0000256" key="5">
    <source>
        <dbReference type="ARBA" id="ARBA00023136"/>
    </source>
</evidence>
<accession>A0AAD7RAH2</accession>
<evidence type="ECO:0000256" key="1">
    <source>
        <dbReference type="ARBA" id="ARBA00004141"/>
    </source>
</evidence>
<evidence type="ECO:0000313" key="12">
    <source>
        <dbReference type="Proteomes" id="UP001221898"/>
    </source>
</evidence>
<dbReference type="Proteomes" id="UP001221898">
    <property type="component" value="Unassembled WGS sequence"/>
</dbReference>
<feature type="compositionally biased region" description="Basic and acidic residues" evidence="8">
    <location>
        <begin position="171"/>
        <end position="181"/>
    </location>
</feature>
<proteinExistence type="inferred from homology"/>
<evidence type="ECO:0000256" key="3">
    <source>
        <dbReference type="ARBA" id="ARBA00022692"/>
    </source>
</evidence>
<evidence type="ECO:0000259" key="10">
    <source>
        <dbReference type="PROSITE" id="PS51225"/>
    </source>
</evidence>
<dbReference type="InterPro" id="IPR008253">
    <property type="entry name" value="Marvel"/>
</dbReference>
<keyword evidence="4 9" id="KW-1133">Transmembrane helix</keyword>
<keyword evidence="6" id="KW-0325">Glycoprotein</keyword>
<feature type="domain" description="MARVEL" evidence="10">
    <location>
        <begin position="18"/>
        <end position="202"/>
    </location>
</feature>
<keyword evidence="5 7" id="KW-0472">Membrane</keyword>
<evidence type="ECO:0000256" key="2">
    <source>
        <dbReference type="ARBA" id="ARBA00006476"/>
    </source>
</evidence>
<evidence type="ECO:0000256" key="9">
    <source>
        <dbReference type="SAM" id="Phobius"/>
    </source>
</evidence>
<evidence type="ECO:0000256" key="8">
    <source>
        <dbReference type="SAM" id="MobiDB-lite"/>
    </source>
</evidence>
<organism evidence="11 12">
    <name type="scientific">Aldrovandia affinis</name>
    <dbReference type="NCBI Taxonomy" id="143900"/>
    <lineage>
        <taxon>Eukaryota</taxon>
        <taxon>Metazoa</taxon>
        <taxon>Chordata</taxon>
        <taxon>Craniata</taxon>
        <taxon>Vertebrata</taxon>
        <taxon>Euteleostomi</taxon>
        <taxon>Actinopterygii</taxon>
        <taxon>Neopterygii</taxon>
        <taxon>Teleostei</taxon>
        <taxon>Notacanthiformes</taxon>
        <taxon>Halosauridae</taxon>
        <taxon>Aldrovandia</taxon>
    </lineage>
</organism>
<name>A0AAD7RAH2_9TELE</name>
<sequence length="263" mass="28254">MEGVAQKIMSGFSLDIGPLKEPLGFIRVLEWVFSIFAFATAGGYSGSSHINVQCQGSTAVIPVTADFFYPFRLPSTSYDVPSCKNNETAPIKAYLTGDFSSSAEFFVCIGVFGFLYCTATLVIYLGYQHLYRESSRGPVADLFLTGRCVPVAGLLVCLGQGLDGCEVGHQPGHDGRPDRHLHAGGQQLHPRGAPLHGPTQRLSDFWISEPDLVGRELLVYLQGDPVSQTSQSPGACGGRDPSILTGQRKPLPPPPLLSNRSIA</sequence>
<dbReference type="EMBL" id="JAINUG010000385">
    <property type="protein sequence ID" value="KAJ8372824.1"/>
    <property type="molecule type" value="Genomic_DNA"/>
</dbReference>
<dbReference type="AlphaFoldDB" id="A0AAD7RAH2"/>
<dbReference type="PANTHER" id="PTHR10306">
    <property type="entry name" value="SYNAPTOPHYSIN"/>
    <property type="match status" value="1"/>
</dbReference>
<comment type="caution">
    <text evidence="11">The sequence shown here is derived from an EMBL/GenBank/DDBJ whole genome shotgun (WGS) entry which is preliminary data.</text>
</comment>
<feature type="region of interest" description="Disordered" evidence="8">
    <location>
        <begin position="225"/>
        <end position="263"/>
    </location>
</feature>
<evidence type="ECO:0000256" key="4">
    <source>
        <dbReference type="ARBA" id="ARBA00022989"/>
    </source>
</evidence>